<proteinExistence type="predicted"/>
<dbReference type="EMBL" id="CCSB01000003">
    <property type="protein sequence ID" value="CDZ78461.1"/>
    <property type="molecule type" value="Genomic_DNA"/>
</dbReference>
<reference evidence="1 2" key="1">
    <citation type="submission" date="2014-06" db="EMBL/GenBank/DDBJ databases">
        <authorList>
            <person name="Urmite Genomes Urmite Genomes"/>
        </authorList>
    </citation>
    <scope>NUCLEOTIDE SEQUENCE [LARGE SCALE GENOMIC DNA]</scope>
</reference>
<evidence type="ECO:0000313" key="1">
    <source>
        <dbReference type="EMBL" id="CDZ78461.1"/>
    </source>
</evidence>
<dbReference type="OrthoDB" id="5654278at2"/>
<name>A0A078L019_9GAMM</name>
<evidence type="ECO:0000313" key="2">
    <source>
        <dbReference type="Proteomes" id="UP000044071"/>
    </source>
</evidence>
<protein>
    <submittedName>
        <fullName evidence="1">Uncharacterized protein</fullName>
    </submittedName>
</protein>
<gene>
    <name evidence="1" type="ORF">BN59_02771</name>
</gene>
<dbReference type="Proteomes" id="UP000044071">
    <property type="component" value="Unassembled WGS sequence"/>
</dbReference>
<keyword evidence="2" id="KW-1185">Reference proteome</keyword>
<dbReference type="RefSeq" id="WP_044011605.1">
    <property type="nucleotide sequence ID" value="NZ_CCVW01000003.1"/>
</dbReference>
<dbReference type="STRING" id="1034943.BN59_02771"/>
<organism evidence="1 2">
    <name type="scientific">Legionella massiliensis</name>
    <dbReference type="NCBI Taxonomy" id="1034943"/>
    <lineage>
        <taxon>Bacteria</taxon>
        <taxon>Pseudomonadati</taxon>
        <taxon>Pseudomonadota</taxon>
        <taxon>Gammaproteobacteria</taxon>
        <taxon>Legionellales</taxon>
        <taxon>Legionellaceae</taxon>
        <taxon>Legionella</taxon>
    </lineage>
</organism>
<dbReference type="AlphaFoldDB" id="A0A078L019"/>
<accession>A0A078L019</accession>
<sequence length="619" mass="69993">MQDKTFVFFSRTSAIKDNQQEAPVERVKKYIDAEIAYKKVIAERLLKGKQDEIWEIILSNTVHLYDRPLQIQSRLQNGELIQSAKKEFTTKTIDDIKDCTRLKNSAEKDSTDYLYLNIYFQYSIGLIDIETTATKKNIQRLLNNLYKKTDAKRLLRDITKDINTKNIKSPIMASTHLKKEMLAILKTEISPSCLRFLEDVEINCVSDKYACCLSAEADARLRKNKLVNQLTKTLPNSESQKLIDEYFAAQDALSQDSLVFGHMILNDSYLKIFERMKVLYQLEDKMTDFLHNLEKSKHEAKAQLVTQSLELVTPVEITELPTVDLDDSQHTQTLATVLNTANDVLDSNTTTQEAEIPQLTPRLPDDSSSIPTAGIQQSIADSIVFTETLELQTASAPLETNNCANAEEDEAETTSVYTTIYAPSKHKKSKKEEDGRPKAVLSKAEYGMEEKEEGEEDEAETASIYTTIYAPLKHKKSKRQEAAQPEKPQENTLNLNKDHLDTFMKVFGLIPYDSINLRALVNLTLEFGGVIKKTGANRCRIEMKNIYAFILAPIEEVAPSTTATVTMHGGGHRSTRSQNHDRNKAPDYLIEQFREAFTRAGFTPANLGLENSANYVSSL</sequence>